<dbReference type="AlphaFoldDB" id="A0A3P3WG25"/>
<protein>
    <recommendedName>
        <fullName evidence="3">Outer membrane translocation and assembly module TamA</fullName>
    </recommendedName>
</protein>
<accession>A0A3P3WG25</accession>
<gene>
    <name evidence="1" type="ORF">EG849_02010</name>
</gene>
<name>A0A3P3WG25_9FLAO</name>
<comment type="caution">
    <text evidence="1">The sequence shown here is derived from an EMBL/GenBank/DDBJ whole genome shotgun (WGS) entry which is preliminary data.</text>
</comment>
<evidence type="ECO:0008006" key="3">
    <source>
        <dbReference type="Google" id="ProtNLM"/>
    </source>
</evidence>
<dbReference type="EMBL" id="RQVR01000002">
    <property type="protein sequence ID" value="RRJ93634.1"/>
    <property type="molecule type" value="Genomic_DNA"/>
</dbReference>
<keyword evidence="2" id="KW-1185">Reference proteome</keyword>
<dbReference type="Proteomes" id="UP000271937">
    <property type="component" value="Unassembled WGS sequence"/>
</dbReference>
<evidence type="ECO:0000313" key="1">
    <source>
        <dbReference type="EMBL" id="RRJ93634.1"/>
    </source>
</evidence>
<organism evidence="1 2">
    <name type="scientific">Flavobacterium macacae</name>
    <dbReference type="NCBI Taxonomy" id="2488993"/>
    <lineage>
        <taxon>Bacteria</taxon>
        <taxon>Pseudomonadati</taxon>
        <taxon>Bacteroidota</taxon>
        <taxon>Flavobacteriia</taxon>
        <taxon>Flavobacteriales</taxon>
        <taxon>Flavobacteriaceae</taxon>
        <taxon>Flavobacterium</taxon>
    </lineage>
</organism>
<proteinExistence type="predicted"/>
<sequence length="555" mass="63986">MKKSLPLFVFIFFSFNVLGQNLYLKITADATSELRTIDSISYKKIHANAKGITDEANSFSEKLKRIGFLENEIVSNKKTNDSTFVFNFKLGKKTDFIYINIRSNSELKNLGVLDSKKDTLKMAFSETETFLNATLNKLEQKGYSLAKLRLVNLKSEKNILTADLNFETEKLREVNDIVINGYDKFPEGHKKEIRRRYKNKIFNQETLKSIHADFEKFQFVTQTKYPEILFKTDTTKVYVYVEKAKPNRFDGFIGFGNDDKGDLKINGYLDLLLVNSLNVGERFNLYWKSDGNKQTTFNAALELPYMFRTPVGMKASLTIFKQDSTFQNTQTAIDLGYYFNYNTRAYIGYQSATSNDIQNLQGSTIRDFENSFLTGNFEFTQFKNDDYFFPEKTLVNIKGGTGKRTSENSNNNQFFANIDLRKNLYLNDKNIIYIRSQSFYLQSEDYITNELYRFGGINSIRGFNENSLQANALYSILTEYRYVVAPTIYLHSIIDFGYFQDKTTKNEGNLLGLGFGFGLLTKNGLFNLIYANGSKDDQQIKLSNSIIHISFKAKF</sequence>
<dbReference type="OrthoDB" id="9811416at2"/>
<reference evidence="1 2" key="1">
    <citation type="submission" date="2018-11" db="EMBL/GenBank/DDBJ databases">
        <title>Flavobacterium sp. nov., YIM 102600 draft genome.</title>
        <authorList>
            <person name="Li G."/>
            <person name="Jiang Y."/>
        </authorList>
    </citation>
    <scope>NUCLEOTIDE SEQUENCE [LARGE SCALE GENOMIC DNA]</scope>
    <source>
        <strain evidence="1 2">YIM 102600</strain>
    </source>
</reference>
<evidence type="ECO:0000313" key="2">
    <source>
        <dbReference type="Proteomes" id="UP000271937"/>
    </source>
</evidence>